<name>A0A0P6VUU1_9XANT</name>
<evidence type="ECO:0000313" key="3">
    <source>
        <dbReference type="Proteomes" id="UP000054035"/>
    </source>
</evidence>
<dbReference type="EMBL" id="JFAQ01000076">
    <property type="protein sequence ID" value="KPL49320.1"/>
    <property type="molecule type" value="Genomic_DNA"/>
</dbReference>
<organism evidence="2 3">
    <name type="scientific">Xanthomonas axonopodis</name>
    <dbReference type="NCBI Taxonomy" id="53413"/>
    <lineage>
        <taxon>Bacteria</taxon>
        <taxon>Pseudomonadati</taxon>
        <taxon>Pseudomonadota</taxon>
        <taxon>Gammaproteobacteria</taxon>
        <taxon>Lysobacterales</taxon>
        <taxon>Lysobacteraceae</taxon>
        <taxon>Xanthomonas</taxon>
    </lineage>
</organism>
<accession>A0A0P6VUU1</accession>
<comment type="caution">
    <text evidence="2">The sequence shown here is derived from an EMBL/GenBank/DDBJ whole genome shotgun (WGS) entry which is preliminary data.</text>
</comment>
<protein>
    <recommendedName>
        <fullName evidence="4">Type III secretion protein</fullName>
    </recommendedName>
</protein>
<evidence type="ECO:0000256" key="1">
    <source>
        <dbReference type="SAM" id="MobiDB-lite"/>
    </source>
</evidence>
<feature type="region of interest" description="Disordered" evidence="1">
    <location>
        <begin position="154"/>
        <end position="190"/>
    </location>
</feature>
<feature type="compositionally biased region" description="Basic and acidic residues" evidence="1">
    <location>
        <begin position="166"/>
        <end position="190"/>
    </location>
</feature>
<sequence>MNRQLAPYNKLKYQIDTRDDRTPTAEEREQLETRQALIKQRNQVRDIQLNSMLKGLAPMEKIKPPKTTTSGASFVQSKVIEANRLAFFAVKDKDLDMGLIARDYAKARRRIESMKNSGADYNKLARLERMMEGYKNWLALEQMIEQLNDVLAEMGGPKLTDSDPSTPREREEAEQLALDSHRESMEQGYW</sequence>
<proteinExistence type="predicted"/>
<dbReference type="AlphaFoldDB" id="A0A0P6VUU1"/>
<dbReference type="Proteomes" id="UP000054035">
    <property type="component" value="Unassembled WGS sequence"/>
</dbReference>
<evidence type="ECO:0008006" key="4">
    <source>
        <dbReference type="Google" id="ProtNLM"/>
    </source>
</evidence>
<reference evidence="2 3" key="1">
    <citation type="submission" date="2014-02" db="EMBL/GenBank/DDBJ databases">
        <title>Genome sequence of Xanthomonas axonopodis DSM 3585 (T).</title>
        <authorList>
            <person name="Midha S."/>
            <person name="Patil P.B."/>
        </authorList>
    </citation>
    <scope>NUCLEOTIDE SEQUENCE [LARGE SCALE GENOMIC DNA]</scope>
    <source>
        <strain evidence="2 3">DSM 3585</strain>
    </source>
</reference>
<evidence type="ECO:0000313" key="2">
    <source>
        <dbReference type="EMBL" id="KPL49320.1"/>
    </source>
</evidence>
<dbReference type="OrthoDB" id="6001905at2"/>
<dbReference type="PATRIC" id="fig|53413.25.peg.4179"/>
<gene>
    <name evidence="2" type="ORF">XAXN_08265</name>
</gene>